<dbReference type="Proteomes" id="UP001500840">
    <property type="component" value="Unassembled WGS sequence"/>
</dbReference>
<evidence type="ECO:0000313" key="2">
    <source>
        <dbReference type="Proteomes" id="UP001500840"/>
    </source>
</evidence>
<evidence type="ECO:0000313" key="1">
    <source>
        <dbReference type="EMBL" id="GAA4456978.1"/>
    </source>
</evidence>
<sequence length="279" mass="30967">MEISDSTTGYRTLQQRRSDAEHSLQNVFSEVLAGAGHAGYASAEPLESDEPLQTQIQESWDGWFQLELQGRYRTTEAPRELGKQYGDLIQNAYKNGGYVAPKAYLSSLSKDQMAVVQGIHHLANPIQVDTLSEEGAMNLLIPPAAQVDMNRDGLTQSGAAWGLRFPDSTTPKPVAEAFEAATEGMDWGERSLYELQMKLPTLLANFHVDESGAFAYQVEPGDPRFVNPMADPEYSYVDYADSYLSYLEAFKSRIDPIQYAKGKAFWTDFQNELIANGAS</sequence>
<accession>A0ABP8MY86</accession>
<dbReference type="RefSeq" id="WP_345323773.1">
    <property type="nucleotide sequence ID" value="NZ_BAABGA010000039.1"/>
</dbReference>
<keyword evidence="2" id="KW-1185">Reference proteome</keyword>
<proteinExistence type="predicted"/>
<name>A0ABP8MY86_9BACT</name>
<comment type="caution">
    <text evidence="1">The sequence shown here is derived from an EMBL/GenBank/DDBJ whole genome shotgun (WGS) entry which is preliminary data.</text>
</comment>
<protein>
    <submittedName>
        <fullName evidence="1">Uncharacterized protein</fullName>
    </submittedName>
</protein>
<gene>
    <name evidence="1" type="ORF">GCM10023156_33120</name>
</gene>
<dbReference type="EMBL" id="BAABGA010000039">
    <property type="protein sequence ID" value="GAA4456978.1"/>
    <property type="molecule type" value="Genomic_DNA"/>
</dbReference>
<organism evidence="1 2">
    <name type="scientific">Novipirellula rosea</name>
    <dbReference type="NCBI Taxonomy" id="1031540"/>
    <lineage>
        <taxon>Bacteria</taxon>
        <taxon>Pseudomonadati</taxon>
        <taxon>Planctomycetota</taxon>
        <taxon>Planctomycetia</taxon>
        <taxon>Pirellulales</taxon>
        <taxon>Pirellulaceae</taxon>
        <taxon>Novipirellula</taxon>
    </lineage>
</organism>
<reference evidence="2" key="1">
    <citation type="journal article" date="2019" name="Int. J. Syst. Evol. Microbiol.">
        <title>The Global Catalogue of Microorganisms (GCM) 10K type strain sequencing project: providing services to taxonomists for standard genome sequencing and annotation.</title>
        <authorList>
            <consortium name="The Broad Institute Genomics Platform"/>
            <consortium name="The Broad Institute Genome Sequencing Center for Infectious Disease"/>
            <person name="Wu L."/>
            <person name="Ma J."/>
        </authorList>
    </citation>
    <scope>NUCLEOTIDE SEQUENCE [LARGE SCALE GENOMIC DNA]</scope>
    <source>
        <strain evidence="2">JCM 17759</strain>
    </source>
</reference>